<dbReference type="GO" id="GO:0005634">
    <property type="term" value="C:nucleus"/>
    <property type="evidence" value="ECO:0007669"/>
    <property type="project" value="UniProtKB-SubCell"/>
</dbReference>
<dbReference type="GO" id="GO:0016887">
    <property type="term" value="F:ATP hydrolysis activity"/>
    <property type="evidence" value="ECO:0007669"/>
    <property type="project" value="InterPro"/>
</dbReference>
<comment type="caution">
    <text evidence="11">The sequence shown here is derived from an EMBL/GenBank/DDBJ whole genome shotgun (WGS) entry which is preliminary data.</text>
</comment>
<accession>A0A1X2IEJ7</accession>
<dbReference type="OrthoDB" id="2020972at2759"/>
<dbReference type="PROSITE" id="PS51194">
    <property type="entry name" value="HELICASE_CTER"/>
    <property type="match status" value="1"/>
</dbReference>
<keyword evidence="5" id="KW-0347">Helicase</keyword>
<keyword evidence="7" id="KW-0238">DNA-binding</keyword>
<organism evidence="11 12">
    <name type="scientific">Absidia repens</name>
    <dbReference type="NCBI Taxonomy" id="90262"/>
    <lineage>
        <taxon>Eukaryota</taxon>
        <taxon>Fungi</taxon>
        <taxon>Fungi incertae sedis</taxon>
        <taxon>Mucoromycota</taxon>
        <taxon>Mucoromycotina</taxon>
        <taxon>Mucoromycetes</taxon>
        <taxon>Mucorales</taxon>
        <taxon>Cunninghamellaceae</taxon>
        <taxon>Absidia</taxon>
    </lineage>
</organism>
<dbReference type="InterPro" id="IPR049730">
    <property type="entry name" value="SNF2/RAD54-like_C"/>
</dbReference>
<dbReference type="InterPro" id="IPR038718">
    <property type="entry name" value="SNF2-like_sf"/>
</dbReference>
<evidence type="ECO:0000256" key="6">
    <source>
        <dbReference type="ARBA" id="ARBA00022840"/>
    </source>
</evidence>
<dbReference type="CDD" id="cd18793">
    <property type="entry name" value="SF2_C_SNF"/>
    <property type="match status" value="1"/>
</dbReference>
<comment type="similarity">
    <text evidence="2">Belongs to the SNF2/RAD54 helicase family.</text>
</comment>
<keyword evidence="4" id="KW-0378">Hydrolase</keyword>
<dbReference type="STRING" id="90262.A0A1X2IEJ7"/>
<dbReference type="EMBL" id="MCGE01000013">
    <property type="protein sequence ID" value="ORZ15099.1"/>
    <property type="molecule type" value="Genomic_DNA"/>
</dbReference>
<name>A0A1X2IEJ7_9FUNG</name>
<dbReference type="InterPro" id="IPR027417">
    <property type="entry name" value="P-loop_NTPase"/>
</dbReference>
<dbReference type="Pfam" id="PF00271">
    <property type="entry name" value="Helicase_C"/>
    <property type="match status" value="1"/>
</dbReference>
<dbReference type="Gene3D" id="3.40.50.300">
    <property type="entry name" value="P-loop containing nucleotide triphosphate hydrolases"/>
    <property type="match status" value="1"/>
</dbReference>
<dbReference type="InterPro" id="IPR001650">
    <property type="entry name" value="Helicase_C-like"/>
</dbReference>
<evidence type="ECO:0000256" key="4">
    <source>
        <dbReference type="ARBA" id="ARBA00022801"/>
    </source>
</evidence>
<keyword evidence="8" id="KW-0539">Nucleus</keyword>
<dbReference type="SMART" id="SM00487">
    <property type="entry name" value="DEXDc"/>
    <property type="match status" value="1"/>
</dbReference>
<dbReference type="Proteomes" id="UP000193560">
    <property type="component" value="Unassembled WGS sequence"/>
</dbReference>
<dbReference type="GO" id="GO:0003677">
    <property type="term" value="F:DNA binding"/>
    <property type="evidence" value="ECO:0007669"/>
    <property type="project" value="UniProtKB-KW"/>
</dbReference>
<evidence type="ECO:0000256" key="2">
    <source>
        <dbReference type="ARBA" id="ARBA00007025"/>
    </source>
</evidence>
<dbReference type="SUPFAM" id="SSF52540">
    <property type="entry name" value="P-loop containing nucleoside triphosphate hydrolases"/>
    <property type="match status" value="2"/>
</dbReference>
<sequence length="679" mass="77529">MNNTNVIHNQGATDKEVPKVAINALTNDSQPIYIHPHFLKFLKNHQINGIRFMWKQVIGEANGCVLAHCMGLGKTIQVIVLVATIFQEIEKGNISIPGDILGNKVLIIAPLITLANWLNEFDKWLPPDIISNISHIFNSAELAGVQEDRRVQYIRKWYNDGGIMLMSYDQFRSLLTSVRQADYEDMLLKPSLVILDEAHRIKTPTASVTRCVNMIQTPRRICLTGYPLQNNLAEYYCMIEFIYPGLLGDDQHFKKEFKKPIESIYADSSMYEKHQARLKLLHLQLLTGDIIQRKDASILNQELPGKTEYLISCQLTPMQYNIYLKLLELCRSCHTPILLSIMLFRCLCNHPSIFKEALIRNAKNSGLYNHPSNGTASLTDTDAEVNDQDEYATVNKFAKKEMRDWKNYGYADDTDVDNWNQSHKMRMILSLSRLCKDKKEKLVIVSHSIVSLNFIQTILSVNGFVIDRIDGSTPQGERQPIIDRFNDLESSEIMLLSAKAGGIGVNITGASRMILVDSDWNPSHDEQSIGRIYRFGQTKRVFIYRLLAYSTVESIILKQGAHKQGISNRVIDNKLSKLVMEKELRHYYRPPEEDPARRIKRKTLKKINDPVLKEALQAHASSVVEVEINGPMSNLGCNSRGTLDRVELTPATLRDIQHATIEKLRNARFQHRRAFISHM</sequence>
<dbReference type="PROSITE" id="PS00690">
    <property type="entry name" value="DEAH_ATP_HELICASE"/>
    <property type="match status" value="1"/>
</dbReference>
<dbReference type="Pfam" id="PF00176">
    <property type="entry name" value="SNF2-rel_dom"/>
    <property type="match status" value="1"/>
</dbReference>
<evidence type="ECO:0000313" key="12">
    <source>
        <dbReference type="Proteomes" id="UP000193560"/>
    </source>
</evidence>
<evidence type="ECO:0000313" key="11">
    <source>
        <dbReference type="EMBL" id="ORZ15099.1"/>
    </source>
</evidence>
<protein>
    <submittedName>
        <fullName evidence="11">SNF2 family N-terminal domain-domain-containing protein</fullName>
    </submittedName>
</protein>
<dbReference type="AlphaFoldDB" id="A0A1X2IEJ7"/>
<gene>
    <name evidence="11" type="ORF">BCR42DRAFT_416406</name>
</gene>
<comment type="subcellular location">
    <subcellularLocation>
        <location evidence="1">Nucleus</location>
    </subcellularLocation>
</comment>
<feature type="domain" description="Helicase ATP-binding" evidence="9">
    <location>
        <begin position="55"/>
        <end position="245"/>
    </location>
</feature>
<dbReference type="InterPro" id="IPR044574">
    <property type="entry name" value="ARIP4-like"/>
</dbReference>
<feature type="domain" description="Helicase C-terminal" evidence="10">
    <location>
        <begin position="430"/>
        <end position="584"/>
    </location>
</feature>
<evidence type="ECO:0000256" key="1">
    <source>
        <dbReference type="ARBA" id="ARBA00004123"/>
    </source>
</evidence>
<evidence type="ECO:0000259" key="10">
    <source>
        <dbReference type="PROSITE" id="PS51194"/>
    </source>
</evidence>
<evidence type="ECO:0000256" key="3">
    <source>
        <dbReference type="ARBA" id="ARBA00022741"/>
    </source>
</evidence>
<dbReference type="PANTHER" id="PTHR45797">
    <property type="entry name" value="RAD54-LIKE"/>
    <property type="match status" value="1"/>
</dbReference>
<dbReference type="Gene3D" id="3.40.50.10810">
    <property type="entry name" value="Tandem AAA-ATPase domain"/>
    <property type="match status" value="1"/>
</dbReference>
<dbReference type="InterPro" id="IPR014001">
    <property type="entry name" value="Helicase_ATP-bd"/>
</dbReference>
<reference evidence="11 12" key="1">
    <citation type="submission" date="2016-07" db="EMBL/GenBank/DDBJ databases">
        <title>Pervasive Adenine N6-methylation of Active Genes in Fungi.</title>
        <authorList>
            <consortium name="DOE Joint Genome Institute"/>
            <person name="Mondo S.J."/>
            <person name="Dannebaum R.O."/>
            <person name="Kuo R.C."/>
            <person name="Labutti K."/>
            <person name="Haridas S."/>
            <person name="Kuo A."/>
            <person name="Salamov A."/>
            <person name="Ahrendt S.R."/>
            <person name="Lipzen A."/>
            <person name="Sullivan W."/>
            <person name="Andreopoulos W.B."/>
            <person name="Clum A."/>
            <person name="Lindquist E."/>
            <person name="Daum C."/>
            <person name="Ramamoorthy G.K."/>
            <person name="Gryganskyi A."/>
            <person name="Culley D."/>
            <person name="Magnuson J.K."/>
            <person name="James T.Y."/>
            <person name="O'Malley M.A."/>
            <person name="Stajich J.E."/>
            <person name="Spatafora J.W."/>
            <person name="Visel A."/>
            <person name="Grigoriev I.V."/>
        </authorList>
    </citation>
    <scope>NUCLEOTIDE SEQUENCE [LARGE SCALE GENOMIC DNA]</scope>
    <source>
        <strain evidence="11 12">NRRL 1336</strain>
    </source>
</reference>
<dbReference type="InterPro" id="IPR000330">
    <property type="entry name" value="SNF2_N"/>
</dbReference>
<evidence type="ECO:0000259" key="9">
    <source>
        <dbReference type="PROSITE" id="PS51192"/>
    </source>
</evidence>
<keyword evidence="3" id="KW-0547">Nucleotide-binding</keyword>
<evidence type="ECO:0000256" key="5">
    <source>
        <dbReference type="ARBA" id="ARBA00022806"/>
    </source>
</evidence>
<keyword evidence="6" id="KW-0067">ATP-binding</keyword>
<evidence type="ECO:0000256" key="8">
    <source>
        <dbReference type="ARBA" id="ARBA00023242"/>
    </source>
</evidence>
<dbReference type="SMART" id="SM00490">
    <property type="entry name" value="HELICc"/>
    <property type="match status" value="1"/>
</dbReference>
<evidence type="ECO:0000256" key="7">
    <source>
        <dbReference type="ARBA" id="ARBA00023125"/>
    </source>
</evidence>
<dbReference type="GO" id="GO:0004386">
    <property type="term" value="F:helicase activity"/>
    <property type="evidence" value="ECO:0007669"/>
    <property type="project" value="UniProtKB-KW"/>
</dbReference>
<dbReference type="InterPro" id="IPR002464">
    <property type="entry name" value="DNA/RNA_helicase_DEAH_CS"/>
</dbReference>
<dbReference type="GO" id="GO:0005524">
    <property type="term" value="F:ATP binding"/>
    <property type="evidence" value="ECO:0007669"/>
    <property type="project" value="UniProtKB-KW"/>
</dbReference>
<dbReference type="PROSITE" id="PS51192">
    <property type="entry name" value="HELICASE_ATP_BIND_1"/>
    <property type="match status" value="1"/>
</dbReference>
<dbReference type="PANTHER" id="PTHR45797:SF1">
    <property type="entry name" value="HELICASE ARIP4"/>
    <property type="match status" value="1"/>
</dbReference>
<keyword evidence="12" id="KW-1185">Reference proteome</keyword>
<proteinExistence type="inferred from homology"/>